<evidence type="ECO:0000313" key="3">
    <source>
        <dbReference type="Proteomes" id="UP000284853"/>
    </source>
</evidence>
<evidence type="ECO:0000259" key="1">
    <source>
        <dbReference type="SMART" id="SM01351"/>
    </source>
</evidence>
<feature type="domain" description="Lysine-specific metallo-endopeptidase" evidence="1">
    <location>
        <begin position="46"/>
        <end position="193"/>
    </location>
</feature>
<evidence type="ECO:0000313" key="2">
    <source>
        <dbReference type="EMBL" id="RKF66457.1"/>
    </source>
</evidence>
<dbReference type="SMART" id="SM01351">
    <property type="entry name" value="Aspzincin_M35"/>
    <property type="match status" value="1"/>
</dbReference>
<dbReference type="InterPro" id="IPR029463">
    <property type="entry name" value="Lys_MEP"/>
</dbReference>
<protein>
    <submittedName>
        <fullName evidence="2">Peptidase M35</fullName>
    </submittedName>
</protein>
<sequence length="193" mass="22382">MNDKVTIGTPTKDDNNIVTNKITNKFDKMIIETLDEQKKVLTKRKLDLETWGENEKKEFEKIFGIKDEKARQWILLGVDRMLTLNSELKTSNFRPVDENVHASVNKTQDRDFIIDIGKKFGNDKMRGRDSRVATLCHEMSHYGIILNTSDMTPSGKNPMKTSPKDFQSFADDLVRKHDTGVMMNAYNIERYFE</sequence>
<reference evidence="2 3" key="1">
    <citation type="submission" date="2017-08" db="EMBL/GenBank/DDBJ databases">
        <title>Comparative genomics of bacteria isolated from necrotic lesions of AOD affected trees.</title>
        <authorList>
            <person name="Doonan J."/>
            <person name="Denman S."/>
            <person name="Mcdonald J.E."/>
        </authorList>
    </citation>
    <scope>NUCLEOTIDE SEQUENCE [LARGE SCALE GENOMIC DNA]</scope>
    <source>
        <strain evidence="2 3">CIP 105588</strain>
    </source>
</reference>
<dbReference type="Gene3D" id="3.40.390.10">
    <property type="entry name" value="Collagenase (Catalytic Domain)"/>
    <property type="match status" value="1"/>
</dbReference>
<dbReference type="SUPFAM" id="SSF55486">
    <property type="entry name" value="Metalloproteases ('zincins'), catalytic domain"/>
    <property type="match status" value="1"/>
</dbReference>
<proteinExistence type="predicted"/>
<comment type="caution">
    <text evidence="2">The sequence shown here is derived from an EMBL/GenBank/DDBJ whole genome shotgun (WGS) entry which is preliminary data.</text>
</comment>
<dbReference type="InterPro" id="IPR024079">
    <property type="entry name" value="MetalloPept_cat_dom_sf"/>
</dbReference>
<dbReference type="GeneID" id="302711874"/>
<dbReference type="Proteomes" id="UP000284853">
    <property type="component" value="Unassembled WGS sequence"/>
</dbReference>
<organism evidence="2 3">
    <name type="scientific">Rahnella variigena</name>
    <dbReference type="NCBI Taxonomy" id="574964"/>
    <lineage>
        <taxon>Bacteria</taxon>
        <taxon>Pseudomonadati</taxon>
        <taxon>Pseudomonadota</taxon>
        <taxon>Gammaproteobacteria</taxon>
        <taxon>Enterobacterales</taxon>
        <taxon>Yersiniaceae</taxon>
        <taxon>Rahnella</taxon>
    </lineage>
</organism>
<keyword evidence="3" id="KW-1185">Reference proteome</keyword>
<accession>A0ABX9PSQ1</accession>
<gene>
    <name evidence="2" type="ORF">CKQ54_24030</name>
</gene>
<dbReference type="EMBL" id="NSDJ01000002">
    <property type="protein sequence ID" value="RKF66457.1"/>
    <property type="molecule type" value="Genomic_DNA"/>
</dbReference>
<name>A0ABX9PSQ1_9GAMM</name>
<dbReference type="RefSeq" id="WP_052188946.1">
    <property type="nucleotide sequence ID" value="NZ_NSDJ01000002.1"/>
</dbReference>